<dbReference type="EMBL" id="JBBPBN010000332">
    <property type="protein sequence ID" value="KAK8488952.1"/>
    <property type="molecule type" value="Genomic_DNA"/>
</dbReference>
<dbReference type="Proteomes" id="UP001396334">
    <property type="component" value="Unassembled WGS sequence"/>
</dbReference>
<proteinExistence type="predicted"/>
<protein>
    <submittedName>
        <fullName evidence="1">Uncharacterized protein</fullName>
    </submittedName>
</protein>
<organism evidence="1 2">
    <name type="scientific">Hibiscus sabdariffa</name>
    <name type="common">roselle</name>
    <dbReference type="NCBI Taxonomy" id="183260"/>
    <lineage>
        <taxon>Eukaryota</taxon>
        <taxon>Viridiplantae</taxon>
        <taxon>Streptophyta</taxon>
        <taxon>Embryophyta</taxon>
        <taxon>Tracheophyta</taxon>
        <taxon>Spermatophyta</taxon>
        <taxon>Magnoliopsida</taxon>
        <taxon>eudicotyledons</taxon>
        <taxon>Gunneridae</taxon>
        <taxon>Pentapetalae</taxon>
        <taxon>rosids</taxon>
        <taxon>malvids</taxon>
        <taxon>Malvales</taxon>
        <taxon>Malvaceae</taxon>
        <taxon>Malvoideae</taxon>
        <taxon>Hibiscus</taxon>
    </lineage>
</organism>
<dbReference type="PANTHER" id="PTHR48238:SF1">
    <property type="entry name" value="(RAPE) HYPOTHETICAL PROTEIN"/>
    <property type="match status" value="1"/>
</dbReference>
<keyword evidence="2" id="KW-1185">Reference proteome</keyword>
<name>A0ABR2A855_9ROSI</name>
<evidence type="ECO:0000313" key="1">
    <source>
        <dbReference type="EMBL" id="KAK8488952.1"/>
    </source>
</evidence>
<sequence>MFGRVRASPSLDSFETPSKIIKDDSLSIYEITLIKLKLGSQRHLMKCNLMLNRWLSIQIVLLVVTTMDDIPAHMFIVRMFTANPSRGIRGTGNRVKQRLTFLFEPARSPLIVPGDW</sequence>
<evidence type="ECO:0000313" key="2">
    <source>
        <dbReference type="Proteomes" id="UP001396334"/>
    </source>
</evidence>
<gene>
    <name evidence="1" type="ORF">V6N11_019487</name>
</gene>
<reference evidence="1 2" key="1">
    <citation type="journal article" date="2024" name="G3 (Bethesda)">
        <title>Genome assembly of Hibiscus sabdariffa L. provides insights into metabolisms of medicinal natural products.</title>
        <authorList>
            <person name="Kim T."/>
        </authorList>
    </citation>
    <scope>NUCLEOTIDE SEQUENCE [LARGE SCALE GENOMIC DNA]</scope>
    <source>
        <strain evidence="1">TK-2024</strain>
        <tissue evidence="1">Old leaves</tissue>
    </source>
</reference>
<comment type="caution">
    <text evidence="1">The sequence shown here is derived from an EMBL/GenBank/DDBJ whole genome shotgun (WGS) entry which is preliminary data.</text>
</comment>
<dbReference type="PANTHER" id="PTHR48238">
    <property type="entry name" value="BNACNNG09570D PROTEIN"/>
    <property type="match status" value="1"/>
</dbReference>
<accession>A0ABR2A855</accession>